<dbReference type="Proteomes" id="UP001183648">
    <property type="component" value="Unassembled WGS sequence"/>
</dbReference>
<accession>A0ABU2BUX3</accession>
<dbReference type="InterPro" id="IPR036388">
    <property type="entry name" value="WH-like_DNA-bd_sf"/>
</dbReference>
<dbReference type="EMBL" id="JAVDYG010000001">
    <property type="protein sequence ID" value="MDR7362051.1"/>
    <property type="molecule type" value="Genomic_DNA"/>
</dbReference>
<reference evidence="2 3" key="1">
    <citation type="submission" date="2023-07" db="EMBL/GenBank/DDBJ databases">
        <title>Sequencing the genomes of 1000 actinobacteria strains.</title>
        <authorList>
            <person name="Klenk H.-P."/>
        </authorList>
    </citation>
    <scope>NUCLEOTIDE SEQUENCE [LARGE SCALE GENOMIC DNA]</scope>
    <source>
        <strain evidence="2 3">DSM 19426</strain>
    </source>
</reference>
<name>A0ABU2BUX3_9ACTN</name>
<feature type="compositionally biased region" description="Low complexity" evidence="1">
    <location>
        <begin position="15"/>
        <end position="29"/>
    </location>
</feature>
<dbReference type="Gene3D" id="1.10.10.10">
    <property type="entry name" value="Winged helix-like DNA-binding domain superfamily/Winged helix DNA-binding domain"/>
    <property type="match status" value="1"/>
</dbReference>
<evidence type="ECO:0000313" key="2">
    <source>
        <dbReference type="EMBL" id="MDR7362051.1"/>
    </source>
</evidence>
<comment type="caution">
    <text evidence="2">The sequence shown here is derived from an EMBL/GenBank/DDBJ whole genome shotgun (WGS) entry which is preliminary data.</text>
</comment>
<dbReference type="SUPFAM" id="SSF46785">
    <property type="entry name" value="Winged helix' DNA-binding domain"/>
    <property type="match status" value="1"/>
</dbReference>
<gene>
    <name evidence="2" type="ORF">J2S63_001604</name>
</gene>
<evidence type="ECO:0000256" key="1">
    <source>
        <dbReference type="SAM" id="MobiDB-lite"/>
    </source>
</evidence>
<feature type="region of interest" description="Disordered" evidence="1">
    <location>
        <begin position="1"/>
        <end position="29"/>
    </location>
</feature>
<protein>
    <submittedName>
        <fullName evidence="2">ArsR family transcriptional regulator</fullName>
    </submittedName>
</protein>
<dbReference type="InterPro" id="IPR036390">
    <property type="entry name" value="WH_DNA-bd_sf"/>
</dbReference>
<keyword evidence="3" id="KW-1185">Reference proteome</keyword>
<evidence type="ECO:0000313" key="3">
    <source>
        <dbReference type="Proteomes" id="UP001183648"/>
    </source>
</evidence>
<proteinExistence type="predicted"/>
<organism evidence="2 3">
    <name type="scientific">Nocardioides marmoribigeumensis</name>
    <dbReference type="NCBI Taxonomy" id="433649"/>
    <lineage>
        <taxon>Bacteria</taxon>
        <taxon>Bacillati</taxon>
        <taxon>Actinomycetota</taxon>
        <taxon>Actinomycetes</taxon>
        <taxon>Propionibacteriales</taxon>
        <taxon>Nocardioidaceae</taxon>
        <taxon>Nocardioides</taxon>
    </lineage>
</organism>
<sequence>METPAADGRPRDGYGPRPGVGRSSRRLSPSRSALLDLLRSQDEPVTLAALVSASGLHPNTVREHVEALVRAGLARRRTSTPSGPGRPARLYEATGVDVARTPEYAGLAATLAASLHRTSPSPTEDAVDAGREWGHRLAEERGATVAAGQAPDPAAARREVVALLDDLGFDPEPDAEHVAVRLTCCPLLDAAQQWPDVVCGVHLGLTRGALEAQGADPEGTELLPFSEPGACRLQLAHRAR</sequence>
<dbReference type="RefSeq" id="WP_310300978.1">
    <property type="nucleotide sequence ID" value="NZ_BAAAPS010000008.1"/>
</dbReference>
<dbReference type="Pfam" id="PF12840">
    <property type="entry name" value="HTH_20"/>
    <property type="match status" value="1"/>
</dbReference>